<dbReference type="SMART" id="SM00354">
    <property type="entry name" value="HTH_LACI"/>
    <property type="match status" value="1"/>
</dbReference>
<dbReference type="CDD" id="cd01392">
    <property type="entry name" value="HTH_LacI"/>
    <property type="match status" value="1"/>
</dbReference>
<sequence>MPERSLTIQDIANLAGVSKATVSRYLNGKYEYMSLQTKERIEHIIEATGYQPNHLARTLKSKRSMMAGIVVADIGSPFTSAAVRSIGISLREKGYGIITASSDNNYELEKEYLRSLMAQQVDGLIVNTTMRHNPYLIRLANDGVPVVLLDRSIDNYMFDMAYISNQNPLVHAIEHLKEEGYGRIALFTQPFDHVFPRAARQEAFLEKMRDMGENDPSKSVYVSDISDLDSIANQVYAFYQAGERDVTPSAIIAANGMMLMTCAQAILSLGIPMPHGIGLMGYDDWGKLSELGWASMAGGGLTTMAPSINQLGEMAAEFLLERMMEANSSKRTYQVEAPLIRRGSTAHGRNDRDLNIGSPKPPYWAINDTQGKWWV</sequence>
<dbReference type="SUPFAM" id="SSF53822">
    <property type="entry name" value="Periplasmic binding protein-like I"/>
    <property type="match status" value="1"/>
</dbReference>
<evidence type="ECO:0000313" key="7">
    <source>
        <dbReference type="Proteomes" id="UP000231092"/>
    </source>
</evidence>
<dbReference type="PANTHER" id="PTHR30146:SF145">
    <property type="entry name" value="RIBOSE OPERON REPRESSOR"/>
    <property type="match status" value="1"/>
</dbReference>
<dbReference type="Gene3D" id="3.40.50.2300">
    <property type="match status" value="2"/>
</dbReference>
<dbReference type="Proteomes" id="UP000231092">
    <property type="component" value="Unassembled WGS sequence"/>
</dbReference>
<dbReference type="PROSITE" id="PS00356">
    <property type="entry name" value="HTH_LACI_1"/>
    <property type="match status" value="1"/>
</dbReference>
<dbReference type="InterPro" id="IPR028082">
    <property type="entry name" value="Peripla_BP_I"/>
</dbReference>
<dbReference type="InterPro" id="IPR000843">
    <property type="entry name" value="HTH_LacI"/>
</dbReference>
<dbReference type="Gene3D" id="1.10.260.40">
    <property type="entry name" value="lambda repressor-like DNA-binding domains"/>
    <property type="match status" value="1"/>
</dbReference>
<reference evidence="6 7" key="1">
    <citation type="submission" date="2017-11" db="EMBL/GenBank/DDBJ databases">
        <title>Understudied soil microbes with underappreciated capabilities: Untangling the Clostridium saccharolyticum group.</title>
        <authorList>
            <person name="Leschine S."/>
        </authorList>
    </citation>
    <scope>NUCLEOTIDE SEQUENCE [LARGE SCALE GENOMIC DNA]</scope>
    <source>
        <strain evidence="6 7">18A</strain>
    </source>
</reference>
<dbReference type="PANTHER" id="PTHR30146">
    <property type="entry name" value="LACI-RELATED TRANSCRIPTIONAL REPRESSOR"/>
    <property type="match status" value="1"/>
</dbReference>
<evidence type="ECO:0000256" key="1">
    <source>
        <dbReference type="ARBA" id="ARBA00023015"/>
    </source>
</evidence>
<gene>
    <name evidence="6" type="ORF">H171_1987</name>
</gene>
<proteinExistence type="predicted"/>
<dbReference type="Pfam" id="PF00532">
    <property type="entry name" value="Peripla_BP_1"/>
    <property type="match status" value="1"/>
</dbReference>
<keyword evidence="1" id="KW-0805">Transcription regulation</keyword>
<dbReference type="RefSeq" id="WP_100304974.1">
    <property type="nucleotide sequence ID" value="NZ_PGET01000001.1"/>
</dbReference>
<dbReference type="EMBL" id="PGET01000001">
    <property type="protein sequence ID" value="PJJ28481.1"/>
    <property type="molecule type" value="Genomic_DNA"/>
</dbReference>
<evidence type="ECO:0000256" key="3">
    <source>
        <dbReference type="ARBA" id="ARBA00023163"/>
    </source>
</evidence>
<evidence type="ECO:0000256" key="2">
    <source>
        <dbReference type="ARBA" id="ARBA00023125"/>
    </source>
</evidence>
<dbReference type="PRINTS" id="PR00036">
    <property type="entry name" value="HTHLACI"/>
</dbReference>
<keyword evidence="2" id="KW-0238">DNA-binding</keyword>
<evidence type="ECO:0000259" key="4">
    <source>
        <dbReference type="PROSITE" id="PS50932"/>
    </source>
</evidence>
<accession>A0A2M8Z4W6</accession>
<dbReference type="OrthoDB" id="9784962at2"/>
<dbReference type="InterPro" id="IPR001387">
    <property type="entry name" value="Cro/C1-type_HTH"/>
</dbReference>
<dbReference type="AlphaFoldDB" id="A0A2M8Z4W6"/>
<keyword evidence="3" id="KW-0804">Transcription</keyword>
<evidence type="ECO:0000313" key="6">
    <source>
        <dbReference type="EMBL" id="PJJ28481.1"/>
    </source>
</evidence>
<dbReference type="SUPFAM" id="SSF47413">
    <property type="entry name" value="lambda repressor-like DNA-binding domains"/>
    <property type="match status" value="1"/>
</dbReference>
<feature type="domain" description="HTH lacI-type" evidence="4">
    <location>
        <begin position="6"/>
        <end position="61"/>
    </location>
</feature>
<dbReference type="PROSITE" id="PS50932">
    <property type="entry name" value="HTH_LACI_2"/>
    <property type="match status" value="1"/>
</dbReference>
<name>A0A2M8Z4W6_9FIRM</name>
<dbReference type="InterPro" id="IPR001761">
    <property type="entry name" value="Peripla_BP/Lac1_sug-bd_dom"/>
</dbReference>
<organism evidence="6 7">
    <name type="scientific">[Clostridium] celerecrescens 18A</name>
    <dbReference type="NCBI Taxonomy" id="1286362"/>
    <lineage>
        <taxon>Bacteria</taxon>
        <taxon>Bacillati</taxon>
        <taxon>Bacillota</taxon>
        <taxon>Clostridia</taxon>
        <taxon>Lachnospirales</taxon>
        <taxon>Lachnospiraceae</taxon>
        <taxon>Lacrimispora</taxon>
    </lineage>
</organism>
<dbReference type="GO" id="GO:0000976">
    <property type="term" value="F:transcription cis-regulatory region binding"/>
    <property type="evidence" value="ECO:0007669"/>
    <property type="project" value="TreeGrafter"/>
</dbReference>
<dbReference type="PROSITE" id="PS50943">
    <property type="entry name" value="HTH_CROC1"/>
    <property type="match status" value="1"/>
</dbReference>
<dbReference type="GO" id="GO:0003700">
    <property type="term" value="F:DNA-binding transcription factor activity"/>
    <property type="evidence" value="ECO:0007669"/>
    <property type="project" value="TreeGrafter"/>
</dbReference>
<dbReference type="InterPro" id="IPR010982">
    <property type="entry name" value="Lambda_DNA-bd_dom_sf"/>
</dbReference>
<evidence type="ECO:0000259" key="5">
    <source>
        <dbReference type="PROSITE" id="PS50943"/>
    </source>
</evidence>
<protein>
    <submittedName>
        <fullName evidence="6">LacI family transcriptional regulator</fullName>
    </submittedName>
</protein>
<feature type="domain" description="HTH cro/C1-type" evidence="5">
    <location>
        <begin position="3"/>
        <end position="55"/>
    </location>
</feature>
<comment type="caution">
    <text evidence="6">The sequence shown here is derived from an EMBL/GenBank/DDBJ whole genome shotgun (WGS) entry which is preliminary data.</text>
</comment>
<dbReference type="Pfam" id="PF00356">
    <property type="entry name" value="LacI"/>
    <property type="match status" value="1"/>
</dbReference>